<proteinExistence type="inferred from homology"/>
<evidence type="ECO:0000259" key="6">
    <source>
        <dbReference type="Pfam" id="PF08281"/>
    </source>
</evidence>
<dbReference type="PANTHER" id="PTHR43133">
    <property type="entry name" value="RNA POLYMERASE ECF-TYPE SIGMA FACTO"/>
    <property type="match status" value="1"/>
</dbReference>
<dbReference type="InterPro" id="IPR013324">
    <property type="entry name" value="RNA_pol_sigma_r3/r4-like"/>
</dbReference>
<dbReference type="RefSeq" id="WP_021623862.1">
    <property type="nucleotide sequence ID" value="NZ_CABKST010000237.1"/>
</dbReference>
<accession>A0A848CYD8</accession>
<keyword evidence="4" id="KW-0804">Transcription</keyword>
<dbReference type="InterPro" id="IPR039425">
    <property type="entry name" value="RNA_pol_sigma-70-like"/>
</dbReference>
<evidence type="ECO:0000259" key="5">
    <source>
        <dbReference type="Pfam" id="PF04542"/>
    </source>
</evidence>
<dbReference type="AlphaFoldDB" id="A0A848CYD8"/>
<dbReference type="GO" id="GO:0003677">
    <property type="term" value="F:DNA binding"/>
    <property type="evidence" value="ECO:0007669"/>
    <property type="project" value="InterPro"/>
</dbReference>
<dbReference type="CDD" id="cd06171">
    <property type="entry name" value="Sigma70_r4"/>
    <property type="match status" value="1"/>
</dbReference>
<organism evidence="7 8">
    <name type="scientific">Aneurinibacillus aneurinilyticus</name>
    <name type="common">Bacillus aneurinolyticus</name>
    <dbReference type="NCBI Taxonomy" id="1391"/>
    <lineage>
        <taxon>Bacteria</taxon>
        <taxon>Bacillati</taxon>
        <taxon>Bacillota</taxon>
        <taxon>Bacilli</taxon>
        <taxon>Bacillales</taxon>
        <taxon>Paenibacillaceae</taxon>
        <taxon>Aneurinibacillus group</taxon>
        <taxon>Aneurinibacillus</taxon>
    </lineage>
</organism>
<keyword evidence="2" id="KW-0805">Transcription regulation</keyword>
<dbReference type="SUPFAM" id="SSF88946">
    <property type="entry name" value="Sigma2 domain of RNA polymerase sigma factors"/>
    <property type="match status" value="1"/>
</dbReference>
<dbReference type="Gene3D" id="1.10.1740.10">
    <property type="match status" value="1"/>
</dbReference>
<dbReference type="InterPro" id="IPR014284">
    <property type="entry name" value="RNA_pol_sigma-70_dom"/>
</dbReference>
<dbReference type="Pfam" id="PF04542">
    <property type="entry name" value="Sigma70_r2"/>
    <property type="match status" value="1"/>
</dbReference>
<dbReference type="InterPro" id="IPR013249">
    <property type="entry name" value="RNA_pol_sigma70_r4_t2"/>
</dbReference>
<dbReference type="NCBIfam" id="TIGR02937">
    <property type="entry name" value="sigma70-ECF"/>
    <property type="match status" value="1"/>
</dbReference>
<feature type="domain" description="RNA polymerase sigma factor 70 region 4 type 2" evidence="6">
    <location>
        <begin position="121"/>
        <end position="172"/>
    </location>
</feature>
<evidence type="ECO:0000313" key="8">
    <source>
        <dbReference type="Proteomes" id="UP000561326"/>
    </source>
</evidence>
<dbReference type="EMBL" id="JABAGO010000053">
    <property type="protein sequence ID" value="NMF00744.1"/>
    <property type="molecule type" value="Genomic_DNA"/>
</dbReference>
<dbReference type="PANTHER" id="PTHR43133:SF51">
    <property type="entry name" value="RNA POLYMERASE SIGMA FACTOR"/>
    <property type="match status" value="1"/>
</dbReference>
<dbReference type="OrthoDB" id="9785675at2"/>
<dbReference type="InterPro" id="IPR036388">
    <property type="entry name" value="WH-like_DNA-bd_sf"/>
</dbReference>
<dbReference type="InterPro" id="IPR013325">
    <property type="entry name" value="RNA_pol_sigma_r2"/>
</dbReference>
<name>A0A848CYD8_ANEAE</name>
<dbReference type="SUPFAM" id="SSF88659">
    <property type="entry name" value="Sigma3 and sigma4 domains of RNA polymerase sigma factors"/>
    <property type="match status" value="1"/>
</dbReference>
<dbReference type="GeneID" id="92841031"/>
<dbReference type="InterPro" id="IPR007627">
    <property type="entry name" value="RNA_pol_sigma70_r2"/>
</dbReference>
<gene>
    <name evidence="7" type="ORF">HF838_21180</name>
</gene>
<comment type="caution">
    <text evidence="7">The sequence shown here is derived from an EMBL/GenBank/DDBJ whole genome shotgun (WGS) entry which is preliminary data.</text>
</comment>
<dbReference type="Proteomes" id="UP000561326">
    <property type="component" value="Unassembled WGS sequence"/>
</dbReference>
<keyword evidence="3" id="KW-0731">Sigma factor</keyword>
<evidence type="ECO:0000256" key="2">
    <source>
        <dbReference type="ARBA" id="ARBA00023015"/>
    </source>
</evidence>
<evidence type="ECO:0000256" key="3">
    <source>
        <dbReference type="ARBA" id="ARBA00023082"/>
    </source>
</evidence>
<reference evidence="7 8" key="1">
    <citation type="submission" date="2020-04" db="EMBL/GenBank/DDBJ databases">
        <authorList>
            <person name="Hitch T.C.A."/>
            <person name="Wylensek D."/>
            <person name="Clavel T."/>
        </authorList>
    </citation>
    <scope>NUCLEOTIDE SEQUENCE [LARGE SCALE GENOMIC DNA]</scope>
    <source>
        <strain evidence="7 8">WB01_D5_05</strain>
    </source>
</reference>
<evidence type="ECO:0000256" key="4">
    <source>
        <dbReference type="ARBA" id="ARBA00023163"/>
    </source>
</evidence>
<evidence type="ECO:0000256" key="1">
    <source>
        <dbReference type="ARBA" id="ARBA00010641"/>
    </source>
</evidence>
<dbReference type="Gene3D" id="1.10.10.10">
    <property type="entry name" value="Winged helix-like DNA-binding domain superfamily/Winged helix DNA-binding domain"/>
    <property type="match status" value="1"/>
</dbReference>
<dbReference type="GO" id="GO:0016987">
    <property type="term" value="F:sigma factor activity"/>
    <property type="evidence" value="ECO:0007669"/>
    <property type="project" value="UniProtKB-KW"/>
</dbReference>
<dbReference type="GO" id="GO:0006352">
    <property type="term" value="P:DNA-templated transcription initiation"/>
    <property type="evidence" value="ECO:0007669"/>
    <property type="project" value="InterPro"/>
</dbReference>
<feature type="domain" description="RNA polymerase sigma-70 region 2" evidence="5">
    <location>
        <begin position="23"/>
        <end position="90"/>
    </location>
</feature>
<evidence type="ECO:0000313" key="7">
    <source>
        <dbReference type="EMBL" id="NMF00744.1"/>
    </source>
</evidence>
<comment type="similarity">
    <text evidence="1">Belongs to the sigma-70 factor family. ECF subfamily.</text>
</comment>
<sequence>MEQELYSLIKSAKQGNKEAFVQLITHYKGAVFRQAYAILHDRMEAEDVSQEAFLKMYASLTNLKQEYAFASWLAQIVSHLCYDRIRKKKKERIIFEDNIEIQGPLLVDNSGPVEQKHLQLDIEEAMQKLSVEQRMVITLREIQGFSYDEMADILKIPVGTVKSRIHMARLALRKELKK</sequence>
<dbReference type="Pfam" id="PF08281">
    <property type="entry name" value="Sigma70_r4_2"/>
    <property type="match status" value="1"/>
</dbReference>
<protein>
    <submittedName>
        <fullName evidence="7">Sigma-70 family RNA polymerase sigma factor</fullName>
    </submittedName>
</protein>